<dbReference type="RefSeq" id="WP_265219163.1">
    <property type="nucleotide sequence ID" value="NZ_JAPEUL010000007.1"/>
</dbReference>
<keyword evidence="3" id="KW-1185">Reference proteome</keyword>
<evidence type="ECO:0000313" key="3">
    <source>
        <dbReference type="Proteomes" id="UP001431181"/>
    </source>
</evidence>
<keyword evidence="1" id="KW-1133">Transmembrane helix</keyword>
<accession>A0ABT3KI85</accession>
<sequence>MENAHNDTSSSGMGSKEFTLLVALLMSITAISIDALLPALGIIGDDCSARRQQTNHNCSLACCF</sequence>
<evidence type="ECO:0000256" key="1">
    <source>
        <dbReference type="SAM" id="Phobius"/>
    </source>
</evidence>
<evidence type="ECO:0000313" key="2">
    <source>
        <dbReference type="EMBL" id="MCW4629896.1"/>
    </source>
</evidence>
<proteinExistence type="predicted"/>
<keyword evidence="1" id="KW-0472">Membrane</keyword>
<organism evidence="2 3">
    <name type="scientific">Marinomonas rhodophyticola</name>
    <dbReference type="NCBI Taxonomy" id="2992803"/>
    <lineage>
        <taxon>Bacteria</taxon>
        <taxon>Pseudomonadati</taxon>
        <taxon>Pseudomonadota</taxon>
        <taxon>Gammaproteobacteria</taxon>
        <taxon>Oceanospirillales</taxon>
        <taxon>Oceanospirillaceae</taxon>
        <taxon>Marinomonas</taxon>
    </lineage>
</organism>
<gene>
    <name evidence="2" type="ORF">ONZ52_13405</name>
</gene>
<comment type="caution">
    <text evidence="2">The sequence shown here is derived from an EMBL/GenBank/DDBJ whole genome shotgun (WGS) entry which is preliminary data.</text>
</comment>
<dbReference type="EMBL" id="JAPEUL010000007">
    <property type="protein sequence ID" value="MCW4629896.1"/>
    <property type="molecule type" value="Genomic_DNA"/>
</dbReference>
<reference evidence="2" key="1">
    <citation type="submission" date="2022-11" db="EMBL/GenBank/DDBJ databases">
        <title>Marinomonas sp. nov., isolated from marine algae.</title>
        <authorList>
            <person name="Choi D.G."/>
            <person name="Kim J.M."/>
            <person name="Lee J.K."/>
            <person name="Baek J.H."/>
            <person name="Jeon C.O."/>
        </authorList>
    </citation>
    <scope>NUCLEOTIDE SEQUENCE</scope>
    <source>
        <strain evidence="2">KJ51-3</strain>
    </source>
</reference>
<dbReference type="Proteomes" id="UP001431181">
    <property type="component" value="Unassembled WGS sequence"/>
</dbReference>
<feature type="transmembrane region" description="Helical" evidence="1">
    <location>
        <begin position="20"/>
        <end position="43"/>
    </location>
</feature>
<keyword evidence="1" id="KW-0812">Transmembrane</keyword>
<protein>
    <submittedName>
        <fullName evidence="2">Uncharacterized protein</fullName>
    </submittedName>
</protein>
<name>A0ABT3KI85_9GAMM</name>